<organism evidence="6 7">
    <name type="scientific">Tenebrio molitor</name>
    <name type="common">Yellow mealworm beetle</name>
    <dbReference type="NCBI Taxonomy" id="7067"/>
    <lineage>
        <taxon>Eukaryota</taxon>
        <taxon>Metazoa</taxon>
        <taxon>Ecdysozoa</taxon>
        <taxon>Arthropoda</taxon>
        <taxon>Hexapoda</taxon>
        <taxon>Insecta</taxon>
        <taxon>Pterygota</taxon>
        <taxon>Neoptera</taxon>
        <taxon>Endopterygota</taxon>
        <taxon>Coleoptera</taxon>
        <taxon>Polyphaga</taxon>
        <taxon>Cucujiformia</taxon>
        <taxon>Tenebrionidae</taxon>
        <taxon>Tenebrio</taxon>
    </lineage>
</organism>
<name>A0A8J6HW44_TENMO</name>
<comment type="caution">
    <text evidence="6">The sequence shown here is derived from an EMBL/GenBank/DDBJ whole genome shotgun (WGS) entry which is preliminary data.</text>
</comment>
<sequence length="122" mass="13834">MKSVEETNKEKQSIFCDELDITALAHNAASQAEHVVRKMIQAGWSVCHFRNLPAWLQDNDFLIFGHRPPLPSFRACFKSIFRLHTETANIWTHLLGCVAFIGMSSGSLEDRLCLLSSCVIER</sequence>
<dbReference type="InterPro" id="IPR004254">
    <property type="entry name" value="AdipoR/HlyIII-related"/>
</dbReference>
<dbReference type="GO" id="GO:0033211">
    <property type="term" value="P:adiponectin-activated signaling pathway"/>
    <property type="evidence" value="ECO:0007669"/>
    <property type="project" value="TreeGrafter"/>
</dbReference>
<dbReference type="PANTHER" id="PTHR20855:SF52">
    <property type="entry name" value="ADIPONECTIN RECEPTOR PROTEIN"/>
    <property type="match status" value="1"/>
</dbReference>
<keyword evidence="4" id="KW-1133">Transmembrane helix</keyword>
<comment type="similarity">
    <text evidence="2">Belongs to the ADIPOR family.</text>
</comment>
<dbReference type="GO" id="GO:0038023">
    <property type="term" value="F:signaling receptor activity"/>
    <property type="evidence" value="ECO:0007669"/>
    <property type="project" value="TreeGrafter"/>
</dbReference>
<accession>A0A8J6HW44</accession>
<keyword evidence="3" id="KW-0812">Transmembrane</keyword>
<evidence type="ECO:0000256" key="4">
    <source>
        <dbReference type="ARBA" id="ARBA00022989"/>
    </source>
</evidence>
<evidence type="ECO:0000313" key="6">
    <source>
        <dbReference type="EMBL" id="KAH0820623.1"/>
    </source>
</evidence>
<protein>
    <submittedName>
        <fullName evidence="6">Uncharacterized protein</fullName>
    </submittedName>
</protein>
<evidence type="ECO:0000256" key="1">
    <source>
        <dbReference type="ARBA" id="ARBA00004141"/>
    </source>
</evidence>
<evidence type="ECO:0000256" key="5">
    <source>
        <dbReference type="ARBA" id="ARBA00023136"/>
    </source>
</evidence>
<proteinExistence type="inferred from homology"/>
<dbReference type="EMBL" id="JABDTM020011364">
    <property type="protein sequence ID" value="KAH0820623.1"/>
    <property type="molecule type" value="Genomic_DNA"/>
</dbReference>
<dbReference type="PANTHER" id="PTHR20855">
    <property type="entry name" value="ADIPOR/PROGESTIN RECEPTOR-RELATED"/>
    <property type="match status" value="1"/>
</dbReference>
<gene>
    <name evidence="6" type="ORF">GEV33_002168</name>
</gene>
<evidence type="ECO:0000313" key="7">
    <source>
        <dbReference type="Proteomes" id="UP000719412"/>
    </source>
</evidence>
<dbReference type="GO" id="GO:0005886">
    <property type="term" value="C:plasma membrane"/>
    <property type="evidence" value="ECO:0007669"/>
    <property type="project" value="TreeGrafter"/>
</dbReference>
<dbReference type="AlphaFoldDB" id="A0A8J6HW44"/>
<reference evidence="6" key="2">
    <citation type="submission" date="2021-08" db="EMBL/GenBank/DDBJ databases">
        <authorList>
            <person name="Eriksson T."/>
        </authorList>
    </citation>
    <scope>NUCLEOTIDE SEQUENCE</scope>
    <source>
        <strain evidence="6">Stoneville</strain>
        <tissue evidence="6">Whole head</tissue>
    </source>
</reference>
<reference evidence="6" key="1">
    <citation type="journal article" date="2020" name="J Insects Food Feed">
        <title>The yellow mealworm (Tenebrio molitor) genome: a resource for the emerging insects as food and feed industry.</title>
        <authorList>
            <person name="Eriksson T."/>
            <person name="Andere A."/>
            <person name="Kelstrup H."/>
            <person name="Emery V."/>
            <person name="Picard C."/>
        </authorList>
    </citation>
    <scope>NUCLEOTIDE SEQUENCE</scope>
    <source>
        <strain evidence="6">Stoneville</strain>
        <tissue evidence="6">Whole head</tissue>
    </source>
</reference>
<evidence type="ECO:0000256" key="3">
    <source>
        <dbReference type="ARBA" id="ARBA00022692"/>
    </source>
</evidence>
<dbReference type="Proteomes" id="UP000719412">
    <property type="component" value="Unassembled WGS sequence"/>
</dbReference>
<keyword evidence="7" id="KW-1185">Reference proteome</keyword>
<keyword evidence="5" id="KW-0472">Membrane</keyword>
<evidence type="ECO:0000256" key="2">
    <source>
        <dbReference type="ARBA" id="ARBA00007018"/>
    </source>
</evidence>
<comment type="subcellular location">
    <subcellularLocation>
        <location evidence="1">Membrane</location>
        <topology evidence="1">Multi-pass membrane protein</topology>
    </subcellularLocation>
</comment>